<evidence type="ECO:0000259" key="8">
    <source>
        <dbReference type="Pfam" id="PF00892"/>
    </source>
</evidence>
<evidence type="ECO:0000256" key="6">
    <source>
        <dbReference type="ARBA" id="ARBA00023136"/>
    </source>
</evidence>
<evidence type="ECO:0000256" key="3">
    <source>
        <dbReference type="ARBA" id="ARBA00022475"/>
    </source>
</evidence>
<dbReference type="EMBL" id="PVNS01000012">
    <property type="protein sequence ID" value="PRO64801.1"/>
    <property type="molecule type" value="Genomic_DNA"/>
</dbReference>
<evidence type="ECO:0000256" key="2">
    <source>
        <dbReference type="ARBA" id="ARBA00007362"/>
    </source>
</evidence>
<feature type="transmembrane region" description="Helical" evidence="7">
    <location>
        <begin position="270"/>
        <end position="289"/>
    </location>
</feature>
<feature type="transmembrane region" description="Helical" evidence="7">
    <location>
        <begin position="176"/>
        <end position="199"/>
    </location>
</feature>
<evidence type="ECO:0000256" key="1">
    <source>
        <dbReference type="ARBA" id="ARBA00004651"/>
    </source>
</evidence>
<proteinExistence type="inferred from homology"/>
<comment type="caution">
    <text evidence="9">The sequence shown here is derived from an EMBL/GenBank/DDBJ whole genome shotgun (WGS) entry which is preliminary data.</text>
</comment>
<dbReference type="Pfam" id="PF00892">
    <property type="entry name" value="EamA"/>
    <property type="match status" value="2"/>
</dbReference>
<evidence type="ECO:0000313" key="9">
    <source>
        <dbReference type="EMBL" id="PRO64801.1"/>
    </source>
</evidence>
<dbReference type="GO" id="GO:0005886">
    <property type="term" value="C:plasma membrane"/>
    <property type="evidence" value="ECO:0007669"/>
    <property type="project" value="UniProtKB-SubCell"/>
</dbReference>
<evidence type="ECO:0000256" key="5">
    <source>
        <dbReference type="ARBA" id="ARBA00022989"/>
    </source>
</evidence>
<feature type="transmembrane region" description="Helical" evidence="7">
    <location>
        <begin position="246"/>
        <end position="264"/>
    </location>
</feature>
<dbReference type="PANTHER" id="PTHR32322:SF18">
    <property type="entry name" value="S-ADENOSYLMETHIONINE_S-ADENOSYLHOMOCYSTEINE TRANSPORTER"/>
    <property type="match status" value="1"/>
</dbReference>
<feature type="transmembrane region" description="Helical" evidence="7">
    <location>
        <begin position="120"/>
        <end position="137"/>
    </location>
</feature>
<evidence type="ECO:0000256" key="7">
    <source>
        <dbReference type="SAM" id="Phobius"/>
    </source>
</evidence>
<feature type="transmembrane region" description="Helical" evidence="7">
    <location>
        <begin position="92"/>
        <end position="113"/>
    </location>
</feature>
<protein>
    <submittedName>
        <fullName evidence="9">EamA/RhaT family transporter</fullName>
    </submittedName>
</protein>
<organism evidence="9 10">
    <name type="scientific">Alkalicoccus urumqiensis</name>
    <name type="common">Bacillus urumqiensis</name>
    <dbReference type="NCBI Taxonomy" id="1548213"/>
    <lineage>
        <taxon>Bacteria</taxon>
        <taxon>Bacillati</taxon>
        <taxon>Bacillota</taxon>
        <taxon>Bacilli</taxon>
        <taxon>Bacillales</taxon>
        <taxon>Bacillaceae</taxon>
        <taxon>Alkalicoccus</taxon>
    </lineage>
</organism>
<name>A0A2P6MEY0_ALKUR</name>
<reference evidence="9 10" key="1">
    <citation type="submission" date="2018-03" db="EMBL/GenBank/DDBJ databases">
        <title>Bacillus urumqiensis sp. nov., a moderately haloalkaliphilic bacterium isolated from a salt lake.</title>
        <authorList>
            <person name="Zhao B."/>
            <person name="Liao Z."/>
        </authorList>
    </citation>
    <scope>NUCLEOTIDE SEQUENCE [LARGE SCALE GENOMIC DNA]</scope>
    <source>
        <strain evidence="9 10">BZ-SZ-XJ18</strain>
    </source>
</reference>
<comment type="subcellular location">
    <subcellularLocation>
        <location evidence="1">Cell membrane</location>
        <topology evidence="1">Multi-pass membrane protein</topology>
    </subcellularLocation>
</comment>
<keyword evidence="10" id="KW-1185">Reference proteome</keyword>
<feature type="transmembrane region" description="Helical" evidence="7">
    <location>
        <begin position="214"/>
        <end position="234"/>
    </location>
</feature>
<feature type="transmembrane region" description="Helical" evidence="7">
    <location>
        <begin position="149"/>
        <end position="169"/>
    </location>
</feature>
<feature type="transmembrane region" description="Helical" evidence="7">
    <location>
        <begin position="66"/>
        <end position="86"/>
    </location>
</feature>
<comment type="similarity">
    <text evidence="2">Belongs to the EamA transporter family.</text>
</comment>
<feature type="domain" description="EamA" evidence="8">
    <location>
        <begin position="151"/>
        <end position="288"/>
    </location>
</feature>
<dbReference type="SUPFAM" id="SSF103481">
    <property type="entry name" value="Multidrug resistance efflux transporter EmrE"/>
    <property type="match status" value="2"/>
</dbReference>
<keyword evidence="3" id="KW-1003">Cell membrane</keyword>
<feature type="transmembrane region" description="Helical" evidence="7">
    <location>
        <begin position="31"/>
        <end position="54"/>
    </location>
</feature>
<dbReference type="InterPro" id="IPR000620">
    <property type="entry name" value="EamA_dom"/>
</dbReference>
<dbReference type="OrthoDB" id="9805239at2"/>
<keyword evidence="6 7" id="KW-0472">Membrane</keyword>
<evidence type="ECO:0000256" key="4">
    <source>
        <dbReference type="ARBA" id="ARBA00022692"/>
    </source>
</evidence>
<feature type="domain" description="EamA" evidence="8">
    <location>
        <begin position="3"/>
        <end position="136"/>
    </location>
</feature>
<feature type="transmembrane region" description="Helical" evidence="7">
    <location>
        <begin position="7"/>
        <end position="25"/>
    </location>
</feature>
<dbReference type="InterPro" id="IPR050638">
    <property type="entry name" value="AA-Vitamin_Transporters"/>
</dbReference>
<accession>A0A2P6MEY0</accession>
<gene>
    <name evidence="9" type="ORF">C6I21_12895</name>
</gene>
<sequence>MIRGSIFMVLVVLFYAGNIITGKALNDLPPFTIAWIRLSLAALLLIPLGAGRAWRERRLFLTYKWPFFWMTLSGVTFFNTFIYGSLQYTSAANVSVLETVIPAVTITAAALILKETLKPRQWAGVVVSLAGALYVITEGSVERLLAMDWNPGDLIMIGAIVCWSVYSLLVRRYMYLFPAFAALFIMNVLSVIVLFPFAAGEWLIGGVPDADWGASWGGLLYLGIFPSVVALLLFNRAVGILGAGRASVFLNLLPPATIAGAWLLLGETIVLPQIIGAFIVISGVIMTTWKKKETAN</sequence>
<dbReference type="Proteomes" id="UP000243650">
    <property type="component" value="Unassembled WGS sequence"/>
</dbReference>
<evidence type="ECO:0000313" key="10">
    <source>
        <dbReference type="Proteomes" id="UP000243650"/>
    </source>
</evidence>
<dbReference type="AlphaFoldDB" id="A0A2P6MEY0"/>
<dbReference type="PANTHER" id="PTHR32322">
    <property type="entry name" value="INNER MEMBRANE TRANSPORTER"/>
    <property type="match status" value="1"/>
</dbReference>
<dbReference type="InterPro" id="IPR037185">
    <property type="entry name" value="EmrE-like"/>
</dbReference>
<dbReference type="RefSeq" id="WP_105959896.1">
    <property type="nucleotide sequence ID" value="NZ_PVNS01000012.1"/>
</dbReference>
<keyword evidence="5 7" id="KW-1133">Transmembrane helix</keyword>
<keyword evidence="4 7" id="KW-0812">Transmembrane</keyword>